<feature type="compositionally biased region" description="Basic and acidic residues" evidence="1">
    <location>
        <begin position="337"/>
        <end position="346"/>
    </location>
</feature>
<comment type="caution">
    <text evidence="3">The sequence shown here is derived from an EMBL/GenBank/DDBJ whole genome shotgun (WGS) entry which is preliminary data.</text>
</comment>
<dbReference type="EMBL" id="SEKV01000852">
    <property type="protein sequence ID" value="TFY53241.1"/>
    <property type="molecule type" value="Genomic_DNA"/>
</dbReference>
<keyword evidence="2" id="KW-0812">Transmembrane</keyword>
<accession>A0A4Y9XVR7</accession>
<name>A0A4Y9XVR7_9APHY</name>
<evidence type="ECO:0008006" key="5">
    <source>
        <dbReference type="Google" id="ProtNLM"/>
    </source>
</evidence>
<dbReference type="AlphaFoldDB" id="A0A4Y9XVR7"/>
<proteinExistence type="predicted"/>
<keyword evidence="2" id="KW-1133">Transmembrane helix</keyword>
<evidence type="ECO:0000313" key="3">
    <source>
        <dbReference type="EMBL" id="TFY53241.1"/>
    </source>
</evidence>
<feature type="transmembrane region" description="Helical" evidence="2">
    <location>
        <begin position="85"/>
        <end position="105"/>
    </location>
</feature>
<dbReference type="Proteomes" id="UP000298390">
    <property type="component" value="Unassembled WGS sequence"/>
</dbReference>
<evidence type="ECO:0000256" key="2">
    <source>
        <dbReference type="SAM" id="Phobius"/>
    </source>
</evidence>
<organism evidence="3 4">
    <name type="scientific">Rhodofomes roseus</name>
    <dbReference type="NCBI Taxonomy" id="34475"/>
    <lineage>
        <taxon>Eukaryota</taxon>
        <taxon>Fungi</taxon>
        <taxon>Dikarya</taxon>
        <taxon>Basidiomycota</taxon>
        <taxon>Agaricomycotina</taxon>
        <taxon>Agaricomycetes</taxon>
        <taxon>Polyporales</taxon>
        <taxon>Rhodofomes</taxon>
    </lineage>
</organism>
<gene>
    <name evidence="3" type="ORF">EVJ58_g9559</name>
</gene>
<feature type="region of interest" description="Disordered" evidence="1">
    <location>
        <begin position="313"/>
        <end position="355"/>
    </location>
</feature>
<feature type="transmembrane region" description="Helical" evidence="2">
    <location>
        <begin position="126"/>
        <end position="149"/>
    </location>
</feature>
<reference evidence="3 4" key="1">
    <citation type="submission" date="2019-01" db="EMBL/GenBank/DDBJ databases">
        <title>Genome sequencing of the rare red list fungi Fomitopsis rosea.</title>
        <authorList>
            <person name="Buettner E."/>
            <person name="Kellner H."/>
        </authorList>
    </citation>
    <scope>NUCLEOTIDE SEQUENCE [LARGE SCALE GENOMIC DNA]</scope>
    <source>
        <strain evidence="3 4">DSM 105464</strain>
    </source>
</reference>
<protein>
    <recommendedName>
        <fullName evidence="5">Transmembrane protein</fullName>
    </recommendedName>
</protein>
<evidence type="ECO:0000313" key="4">
    <source>
        <dbReference type="Proteomes" id="UP000298390"/>
    </source>
</evidence>
<sequence length="355" mass="39366">MGRRAGADRIAFPAPMSSFFLDNECFNAAFTLYFYERILTIEQEYARLHHAVPSTGVRAVEYTVQEVCSSLTAVPNRKSHPMSFYSQYIATVAQFSCICALYLIWGGISAMRVFAINGRNVWAPSLIMALSLVPVATNVAVLVVMKWVILPPPDGCEVYTVMSDATGYKYVSFPRYHVETATRASVIAADALVLLATWRNTYGVKKLAHGLNMKSSITSLLLRDGTTYFCAMGEECERTIISLASVRLTRDPQLTLEIDNFCFVFTTILLSRFFFNLREVALVPELDSTSSAFSDLHFSRAWGTLGGSLADEMSSSEGTLDATDYTGDSETILPTDEEGRHWELERQQSSSLGSD</sequence>
<keyword evidence="2" id="KW-0472">Membrane</keyword>
<evidence type="ECO:0000256" key="1">
    <source>
        <dbReference type="SAM" id="MobiDB-lite"/>
    </source>
</evidence>